<gene>
    <name evidence="2" type="ORF">GCM10009799_25530</name>
</gene>
<proteinExistence type="predicted"/>
<sequence>MGEGLPQIGEESRAQDISRLIPVAVVARRVPLLVQLHQGADRVVGVALVAVAEPDFVAPQEQTAAENPRGQRADGSGDRAAQQACSGISGERIHRKGEDVVCDLTEEIFDPVEPAVLLNFGDHELACPVAVRVAEVEAQYQFADGQPGEADATVVGRVAAQFEGESRQDLVRIRLRNVVEVDMGVRAPSDAELWRSGGVGRTCRFPACLRTPGSDAVPRSGYRRDRAGS</sequence>
<evidence type="ECO:0000313" key="2">
    <source>
        <dbReference type="EMBL" id="GAA1997387.1"/>
    </source>
</evidence>
<reference evidence="3" key="1">
    <citation type="journal article" date="2019" name="Int. J. Syst. Evol. Microbiol.">
        <title>The Global Catalogue of Microorganisms (GCM) 10K type strain sequencing project: providing services to taxonomists for standard genome sequencing and annotation.</title>
        <authorList>
            <consortium name="The Broad Institute Genomics Platform"/>
            <consortium name="The Broad Institute Genome Sequencing Center for Infectious Disease"/>
            <person name="Wu L."/>
            <person name="Ma J."/>
        </authorList>
    </citation>
    <scope>NUCLEOTIDE SEQUENCE [LARGE SCALE GENOMIC DNA]</scope>
    <source>
        <strain evidence="3">JCM 15313</strain>
    </source>
</reference>
<dbReference type="EMBL" id="BAAAPC010000009">
    <property type="protein sequence ID" value="GAA1997387.1"/>
    <property type="molecule type" value="Genomic_DNA"/>
</dbReference>
<organism evidence="2 3">
    <name type="scientific">Nocardiopsis rhodophaea</name>
    <dbReference type="NCBI Taxonomy" id="280238"/>
    <lineage>
        <taxon>Bacteria</taxon>
        <taxon>Bacillati</taxon>
        <taxon>Actinomycetota</taxon>
        <taxon>Actinomycetes</taxon>
        <taxon>Streptosporangiales</taxon>
        <taxon>Nocardiopsidaceae</taxon>
        <taxon>Nocardiopsis</taxon>
    </lineage>
</organism>
<dbReference type="Proteomes" id="UP001501585">
    <property type="component" value="Unassembled WGS sequence"/>
</dbReference>
<comment type="caution">
    <text evidence="2">The sequence shown here is derived from an EMBL/GenBank/DDBJ whole genome shotgun (WGS) entry which is preliminary data.</text>
</comment>
<evidence type="ECO:0000256" key="1">
    <source>
        <dbReference type="SAM" id="MobiDB-lite"/>
    </source>
</evidence>
<keyword evidence="3" id="KW-1185">Reference proteome</keyword>
<feature type="region of interest" description="Disordered" evidence="1">
    <location>
        <begin position="59"/>
        <end position="78"/>
    </location>
</feature>
<evidence type="ECO:0000313" key="3">
    <source>
        <dbReference type="Proteomes" id="UP001501585"/>
    </source>
</evidence>
<protein>
    <submittedName>
        <fullName evidence="2">Uncharacterized protein</fullName>
    </submittedName>
</protein>
<accession>A0ABP5EKS8</accession>
<name>A0ABP5EKS8_9ACTN</name>